<dbReference type="AlphaFoldDB" id="A0A9P0H7X6"/>
<keyword evidence="1" id="KW-0732">Signal</keyword>
<dbReference type="EMBL" id="OV725079">
    <property type="protein sequence ID" value="CAH1397036.1"/>
    <property type="molecule type" value="Genomic_DNA"/>
</dbReference>
<accession>A0A9P0H7X6</accession>
<evidence type="ECO:0000313" key="3">
    <source>
        <dbReference type="Proteomes" id="UP001152798"/>
    </source>
</evidence>
<name>A0A9P0H7X6_NEZVI</name>
<reference evidence="2" key="1">
    <citation type="submission" date="2022-01" db="EMBL/GenBank/DDBJ databases">
        <authorList>
            <person name="King R."/>
        </authorList>
    </citation>
    <scope>NUCLEOTIDE SEQUENCE</scope>
</reference>
<dbReference type="OrthoDB" id="7771330at2759"/>
<dbReference type="Proteomes" id="UP001152798">
    <property type="component" value="Chromosome 3"/>
</dbReference>
<protein>
    <submittedName>
        <fullName evidence="2">Uncharacterized protein</fullName>
    </submittedName>
</protein>
<feature type="signal peptide" evidence="1">
    <location>
        <begin position="1"/>
        <end position="22"/>
    </location>
</feature>
<evidence type="ECO:0000256" key="1">
    <source>
        <dbReference type="SAM" id="SignalP"/>
    </source>
</evidence>
<gene>
    <name evidence="2" type="ORF">NEZAVI_LOCUS6966</name>
</gene>
<organism evidence="2 3">
    <name type="scientific">Nezara viridula</name>
    <name type="common">Southern green stink bug</name>
    <name type="synonym">Cimex viridulus</name>
    <dbReference type="NCBI Taxonomy" id="85310"/>
    <lineage>
        <taxon>Eukaryota</taxon>
        <taxon>Metazoa</taxon>
        <taxon>Ecdysozoa</taxon>
        <taxon>Arthropoda</taxon>
        <taxon>Hexapoda</taxon>
        <taxon>Insecta</taxon>
        <taxon>Pterygota</taxon>
        <taxon>Neoptera</taxon>
        <taxon>Paraneoptera</taxon>
        <taxon>Hemiptera</taxon>
        <taxon>Heteroptera</taxon>
        <taxon>Panheteroptera</taxon>
        <taxon>Pentatomomorpha</taxon>
        <taxon>Pentatomoidea</taxon>
        <taxon>Pentatomidae</taxon>
        <taxon>Pentatominae</taxon>
        <taxon>Nezara</taxon>
    </lineage>
</organism>
<evidence type="ECO:0000313" key="2">
    <source>
        <dbReference type="EMBL" id="CAH1397036.1"/>
    </source>
</evidence>
<feature type="chain" id="PRO_5040313983" evidence="1">
    <location>
        <begin position="23"/>
        <end position="285"/>
    </location>
</feature>
<proteinExistence type="predicted"/>
<keyword evidence="3" id="KW-1185">Reference proteome</keyword>
<sequence length="285" mass="32585">MKSTGAVSKVLAVLCLLQVVTAWRKFNDLRIKTAAYGLKNSDAYFEIPTTSCSPLFRDFVKVEPEADFPFPMDFYCHQNDPRVCFMYDKKGNVAGVQLSFLKEDVSNVKKEHYDYESNINYVKTNFFNKPAYSSRVYFTNPEKLTNAGRGNTDETAEGLWAYLEGKLVEIQRKEPTGPKMGDFDRQGCYPAMGQHYFYKYNKDSDCSKLYALFPLYEQGGLVGFGMGVLGSGFKNHLRDWYEKPNHEVGKFVVTNPPPCDHIARTYGFTTVHVYLVDKPWDITCP</sequence>